<dbReference type="Pfam" id="PF00169">
    <property type="entry name" value="PH"/>
    <property type="match status" value="2"/>
</dbReference>
<proteinExistence type="predicted"/>
<feature type="domain" description="PH" evidence="1">
    <location>
        <begin position="265"/>
        <end position="371"/>
    </location>
</feature>
<reference evidence="2" key="2">
    <citation type="submission" date="2025-09" db="UniProtKB">
        <authorList>
            <consortium name="Ensembl"/>
        </authorList>
    </citation>
    <scope>IDENTIFICATION</scope>
</reference>
<dbReference type="Gene3D" id="2.30.29.30">
    <property type="entry name" value="Pleckstrin-homology domain (PH domain)/Phosphotyrosine-binding domain (PTB)"/>
    <property type="match status" value="3"/>
</dbReference>
<reference evidence="2" key="1">
    <citation type="submission" date="2025-08" db="UniProtKB">
        <authorList>
            <consortium name="Ensembl"/>
        </authorList>
    </citation>
    <scope>IDENTIFICATION</scope>
</reference>
<dbReference type="PANTHER" id="PTHR46049:SF3">
    <property type="entry name" value="MYOSIN VIIA"/>
    <property type="match status" value="1"/>
</dbReference>
<dbReference type="HOGENOM" id="CLU_712813_0_0_1"/>
<organism evidence="2">
    <name type="scientific">Petromyzon marinus</name>
    <name type="common">Sea lamprey</name>
    <dbReference type="NCBI Taxonomy" id="7757"/>
    <lineage>
        <taxon>Eukaryota</taxon>
        <taxon>Metazoa</taxon>
        <taxon>Chordata</taxon>
        <taxon>Craniata</taxon>
        <taxon>Vertebrata</taxon>
        <taxon>Cyclostomata</taxon>
        <taxon>Hyperoartia</taxon>
        <taxon>Petromyzontiformes</taxon>
        <taxon>Petromyzontidae</taxon>
        <taxon>Petromyzon</taxon>
    </lineage>
</organism>
<dbReference type="OMA" id="METEFAN"/>
<dbReference type="Ensembl" id="ENSPMAT00000001126.1">
    <property type="protein sequence ID" value="ENSPMAP00000001122.1"/>
    <property type="gene ID" value="ENSPMAG00000001006.1"/>
</dbReference>
<dbReference type="PROSITE" id="PS50003">
    <property type="entry name" value="PH_DOMAIN"/>
    <property type="match status" value="2"/>
</dbReference>
<evidence type="ECO:0000313" key="2">
    <source>
        <dbReference type="Ensembl" id="ENSPMAP00000001122.1"/>
    </source>
</evidence>
<dbReference type="InterPro" id="IPR011993">
    <property type="entry name" value="PH-like_dom_sf"/>
</dbReference>
<feature type="domain" description="PH" evidence="1">
    <location>
        <begin position="85"/>
        <end position="183"/>
    </location>
</feature>
<name>S4R7E2_PETMA</name>
<evidence type="ECO:0000259" key="1">
    <source>
        <dbReference type="PROSITE" id="PS50003"/>
    </source>
</evidence>
<dbReference type="STRING" id="7757.ENSPMAP00000001122"/>
<sequence length="388" mass="43493">MGTYASSGTYRSLSLGRTSSLEDSDDELESLLSEEFGRREAVYSSVGVPYFHSFLSIKGGLMNAWRRRWCVLKDETFLWFRAKQEALKAGWLLKKGGGASTLSRRSWKRRWFVLRGAVLTYYDGDAEEKPRGTVSVHAAREILDGGGRENGIDIVMNERKYHLVAESPEDASEWFSILSRVHAASDKELQLMHSEQANPKNAVGTMDVGVIDSVCASDNPDRPHGFVIITAERVLQCNADSAEEMHHWIALLQRSKGDARVDGQEFIVRGWLHKEGKAGSARSGHSGAVPKLKKRWFVLTHNSLDCYRNAERAAPKLGTLVLNSLCSVSQHDDTTGYWCVVVHGRKHSCRLYTRLQSEASRWADSVQSVIDSKVPVETPTQQLIQEIR</sequence>
<accession>S4R7E2</accession>
<dbReference type="SMART" id="SM00233">
    <property type="entry name" value="PH"/>
    <property type="match status" value="2"/>
</dbReference>
<dbReference type="SUPFAM" id="SSF50729">
    <property type="entry name" value="PH domain-like"/>
    <property type="match status" value="4"/>
</dbReference>
<dbReference type="PANTHER" id="PTHR46049">
    <property type="entry name" value="AGAP003327-PA"/>
    <property type="match status" value="1"/>
</dbReference>
<dbReference type="InterPro" id="IPR051724">
    <property type="entry name" value="Actin_motor_Myosin"/>
</dbReference>
<dbReference type="InterPro" id="IPR001849">
    <property type="entry name" value="PH_domain"/>
</dbReference>
<dbReference type="CDD" id="cd13296">
    <property type="entry name" value="PH2_MyoX"/>
    <property type="match status" value="1"/>
</dbReference>
<dbReference type="AlphaFoldDB" id="S4R7E2"/>
<protein>
    <recommendedName>
        <fullName evidence="1">PH domain-containing protein</fullName>
    </recommendedName>
</protein>
<dbReference type="GeneTree" id="ENSGT00940000159764"/>